<dbReference type="Proteomes" id="UP001066276">
    <property type="component" value="Chromosome 3_1"/>
</dbReference>
<dbReference type="Pfam" id="PF00078">
    <property type="entry name" value="RVT_1"/>
    <property type="match status" value="1"/>
</dbReference>
<keyword evidence="3" id="KW-1185">Reference proteome</keyword>
<evidence type="ECO:0000313" key="3">
    <source>
        <dbReference type="Proteomes" id="UP001066276"/>
    </source>
</evidence>
<dbReference type="AlphaFoldDB" id="A0AAV7U657"/>
<sequence>MPQSLHEGMIMLFCKQKGEKEDLKNWRPISLLNVDYTLLVKAMANRLKKVVEKIADPDQTCGIPGRQIVDSLALVQDMIQYIKSRKVPTALVSLDQERPLTAPPMSSWTGHSHRWDWATSVTW</sequence>
<dbReference type="InterPro" id="IPR000477">
    <property type="entry name" value="RT_dom"/>
</dbReference>
<organism evidence="2 3">
    <name type="scientific">Pleurodeles waltl</name>
    <name type="common">Iberian ribbed newt</name>
    <dbReference type="NCBI Taxonomy" id="8319"/>
    <lineage>
        <taxon>Eukaryota</taxon>
        <taxon>Metazoa</taxon>
        <taxon>Chordata</taxon>
        <taxon>Craniata</taxon>
        <taxon>Vertebrata</taxon>
        <taxon>Euteleostomi</taxon>
        <taxon>Amphibia</taxon>
        <taxon>Batrachia</taxon>
        <taxon>Caudata</taxon>
        <taxon>Salamandroidea</taxon>
        <taxon>Salamandridae</taxon>
        <taxon>Pleurodelinae</taxon>
        <taxon>Pleurodeles</taxon>
    </lineage>
</organism>
<feature type="domain" description="Reverse transcriptase" evidence="1">
    <location>
        <begin position="20"/>
        <end position="96"/>
    </location>
</feature>
<reference evidence="2" key="1">
    <citation type="journal article" date="2022" name="bioRxiv">
        <title>Sequencing and chromosome-scale assembly of the giantPleurodeles waltlgenome.</title>
        <authorList>
            <person name="Brown T."/>
            <person name="Elewa A."/>
            <person name="Iarovenko S."/>
            <person name="Subramanian E."/>
            <person name="Araus A.J."/>
            <person name="Petzold A."/>
            <person name="Susuki M."/>
            <person name="Suzuki K.-i.T."/>
            <person name="Hayashi T."/>
            <person name="Toyoda A."/>
            <person name="Oliveira C."/>
            <person name="Osipova E."/>
            <person name="Leigh N.D."/>
            <person name="Simon A."/>
            <person name="Yun M.H."/>
        </authorList>
    </citation>
    <scope>NUCLEOTIDE SEQUENCE</scope>
    <source>
        <strain evidence="2">20211129_DDA</strain>
        <tissue evidence="2">Liver</tissue>
    </source>
</reference>
<protein>
    <recommendedName>
        <fullName evidence="1">Reverse transcriptase domain-containing protein</fullName>
    </recommendedName>
</protein>
<accession>A0AAV7U657</accession>
<gene>
    <name evidence="2" type="ORF">NDU88_001370</name>
</gene>
<evidence type="ECO:0000313" key="2">
    <source>
        <dbReference type="EMBL" id="KAJ1184564.1"/>
    </source>
</evidence>
<evidence type="ECO:0000259" key="1">
    <source>
        <dbReference type="Pfam" id="PF00078"/>
    </source>
</evidence>
<comment type="caution">
    <text evidence="2">The sequence shown here is derived from an EMBL/GenBank/DDBJ whole genome shotgun (WGS) entry which is preliminary data.</text>
</comment>
<dbReference type="EMBL" id="JANPWB010000005">
    <property type="protein sequence ID" value="KAJ1184564.1"/>
    <property type="molecule type" value="Genomic_DNA"/>
</dbReference>
<name>A0AAV7U657_PLEWA</name>
<proteinExistence type="predicted"/>
<dbReference type="PANTHER" id="PTHR19446">
    <property type="entry name" value="REVERSE TRANSCRIPTASES"/>
    <property type="match status" value="1"/>
</dbReference>